<accession>A0A5N5E6I9</accession>
<comment type="caution">
    <text evidence="2">The sequence shown here is derived from an EMBL/GenBank/DDBJ whole genome shotgun (WGS) entry which is preliminary data.</text>
</comment>
<gene>
    <name evidence="2" type="ORF">BS297_07350</name>
</gene>
<feature type="region of interest" description="Disordered" evidence="1">
    <location>
        <begin position="27"/>
        <end position="52"/>
    </location>
</feature>
<dbReference type="Proteomes" id="UP000325576">
    <property type="component" value="Unassembled WGS sequence"/>
</dbReference>
<proteinExistence type="predicted"/>
<sequence>MRLAYPTHPEFSFLAGATFTLVVARDDPKGQRGIPTRGAQSSAADRYEGMRPSGLSQLVGRRRFSLAEASR</sequence>
<protein>
    <submittedName>
        <fullName evidence="2">Uncharacterized protein</fullName>
    </submittedName>
</protein>
<evidence type="ECO:0000313" key="2">
    <source>
        <dbReference type="EMBL" id="KAB2586058.1"/>
    </source>
</evidence>
<evidence type="ECO:0000256" key="1">
    <source>
        <dbReference type="SAM" id="MobiDB-lite"/>
    </source>
</evidence>
<evidence type="ECO:0000313" key="3">
    <source>
        <dbReference type="Proteomes" id="UP000325576"/>
    </source>
</evidence>
<name>A0A5N5E6I9_RHOER</name>
<dbReference type="AlphaFoldDB" id="A0A5N5E6I9"/>
<reference evidence="2 3" key="1">
    <citation type="journal article" date="2017" name="Poromechanics V (2013)">
        <title>Genomic Characterization of the Arsenic-Tolerant Actinobacterium, &lt;i&gt;Rhodococcus erythropolis&lt;/i&gt; S43.</title>
        <authorList>
            <person name="Retamal-Morales G."/>
            <person name="Mehnert M."/>
            <person name="Schwabe R."/>
            <person name="Tischler D."/>
            <person name="Schloemann M."/>
            <person name="Levican G.J."/>
        </authorList>
    </citation>
    <scope>NUCLEOTIDE SEQUENCE [LARGE SCALE GENOMIC DNA]</scope>
    <source>
        <strain evidence="2 3">S43</strain>
    </source>
</reference>
<dbReference type="EMBL" id="MRBO01000249">
    <property type="protein sequence ID" value="KAB2586058.1"/>
    <property type="molecule type" value="Genomic_DNA"/>
</dbReference>
<organism evidence="2 3">
    <name type="scientific">Rhodococcus erythropolis</name>
    <name type="common">Arthrobacter picolinophilus</name>
    <dbReference type="NCBI Taxonomy" id="1833"/>
    <lineage>
        <taxon>Bacteria</taxon>
        <taxon>Bacillati</taxon>
        <taxon>Actinomycetota</taxon>
        <taxon>Actinomycetes</taxon>
        <taxon>Mycobacteriales</taxon>
        <taxon>Nocardiaceae</taxon>
        <taxon>Rhodococcus</taxon>
        <taxon>Rhodococcus erythropolis group</taxon>
    </lineage>
</organism>